<reference evidence="7 8" key="1">
    <citation type="submission" date="2024-09" db="EMBL/GenBank/DDBJ databases">
        <title>The Natural Products Discovery Center: Release of the First 8490 Sequenced Strains for Exploring Actinobacteria Biosynthetic Diversity.</title>
        <authorList>
            <person name="Kalkreuter E."/>
            <person name="Kautsar S.A."/>
            <person name="Yang D."/>
            <person name="Bader C.D."/>
            <person name="Teijaro C.N."/>
            <person name="Fluegel L."/>
            <person name="Davis C.M."/>
            <person name="Simpson J.R."/>
            <person name="Lauterbach L."/>
            <person name="Steele A.D."/>
            <person name="Gui C."/>
            <person name="Meng S."/>
            <person name="Li G."/>
            <person name="Viehrig K."/>
            <person name="Ye F."/>
            <person name="Su P."/>
            <person name="Kiefer A.F."/>
            <person name="Nichols A."/>
            <person name="Cepeda A.J."/>
            <person name="Yan W."/>
            <person name="Fan B."/>
            <person name="Jiang Y."/>
            <person name="Adhikari A."/>
            <person name="Zheng C.-J."/>
            <person name="Schuster L."/>
            <person name="Cowan T.M."/>
            <person name="Smanski M.J."/>
            <person name="Chevrette M.G."/>
            <person name="De Carvalho L.P.S."/>
            <person name="Shen B."/>
        </authorList>
    </citation>
    <scope>NUCLEOTIDE SEQUENCE [LARGE SCALE GENOMIC DNA]</scope>
    <source>
        <strain evidence="7 8">NPDC059500</strain>
    </source>
</reference>
<comment type="caution">
    <text evidence="7">The sequence shown here is derived from an EMBL/GenBank/DDBJ whole genome shotgun (WGS) entry which is preliminary data.</text>
</comment>
<proteinExistence type="predicted"/>
<keyword evidence="2" id="KW-1003">Cell membrane</keyword>
<evidence type="ECO:0000313" key="8">
    <source>
        <dbReference type="Proteomes" id="UP001599756"/>
    </source>
</evidence>
<dbReference type="Proteomes" id="UP001599756">
    <property type="component" value="Unassembled WGS sequence"/>
</dbReference>
<evidence type="ECO:0000256" key="2">
    <source>
        <dbReference type="ARBA" id="ARBA00022475"/>
    </source>
</evidence>
<protein>
    <submittedName>
        <fullName evidence="7">Monovalent cation/H+ antiporter complex subunit F</fullName>
    </submittedName>
</protein>
<comment type="subcellular location">
    <subcellularLocation>
        <location evidence="1">Cell membrane</location>
        <topology evidence="1">Multi-pass membrane protein</topology>
    </subcellularLocation>
</comment>
<keyword evidence="5 6" id="KW-0472">Membrane</keyword>
<evidence type="ECO:0000256" key="4">
    <source>
        <dbReference type="ARBA" id="ARBA00022989"/>
    </source>
</evidence>
<organism evidence="7 8">
    <name type="scientific">Streptomyces anandii</name>
    <dbReference type="NCBI Taxonomy" id="285454"/>
    <lineage>
        <taxon>Bacteria</taxon>
        <taxon>Bacillati</taxon>
        <taxon>Actinomycetota</taxon>
        <taxon>Actinomycetes</taxon>
        <taxon>Kitasatosporales</taxon>
        <taxon>Streptomycetaceae</taxon>
        <taxon>Streptomyces</taxon>
    </lineage>
</organism>
<keyword evidence="3 6" id="KW-0812">Transmembrane</keyword>
<evidence type="ECO:0000256" key="1">
    <source>
        <dbReference type="ARBA" id="ARBA00004651"/>
    </source>
</evidence>
<gene>
    <name evidence="7" type="ORF">ACFW88_30320</name>
</gene>
<evidence type="ECO:0000256" key="3">
    <source>
        <dbReference type="ARBA" id="ARBA00022692"/>
    </source>
</evidence>
<keyword evidence="8" id="KW-1185">Reference proteome</keyword>
<feature type="transmembrane region" description="Helical" evidence="6">
    <location>
        <begin position="32"/>
        <end position="50"/>
    </location>
</feature>
<evidence type="ECO:0000313" key="7">
    <source>
        <dbReference type="EMBL" id="MFE1754786.1"/>
    </source>
</evidence>
<sequence length="87" mass="9009">MNAWLIGALALLAGAFPPAALLTVRGEPADRLIGLEIGSVVAVLFLLLLIQGLGQPSYLIVPLVTVLVSFAGTLVFTRLLAPVADES</sequence>
<dbReference type="RefSeq" id="WP_381809658.1">
    <property type="nucleotide sequence ID" value="NZ_JBHYTS010000067.1"/>
</dbReference>
<name>A0ABW6HDQ9_9ACTN</name>
<evidence type="ECO:0000256" key="6">
    <source>
        <dbReference type="SAM" id="Phobius"/>
    </source>
</evidence>
<dbReference type="EMBL" id="JBHYTS010000067">
    <property type="protein sequence ID" value="MFE1754786.1"/>
    <property type="molecule type" value="Genomic_DNA"/>
</dbReference>
<feature type="transmembrane region" description="Helical" evidence="6">
    <location>
        <begin position="57"/>
        <end position="81"/>
    </location>
</feature>
<dbReference type="Pfam" id="PF04066">
    <property type="entry name" value="MrpF_PhaF"/>
    <property type="match status" value="1"/>
</dbReference>
<accession>A0ABW6HDQ9</accession>
<keyword evidence="4 6" id="KW-1133">Transmembrane helix</keyword>
<evidence type="ECO:0000256" key="5">
    <source>
        <dbReference type="ARBA" id="ARBA00023136"/>
    </source>
</evidence>
<dbReference type="InterPro" id="IPR007208">
    <property type="entry name" value="MrpF/PhaF-like"/>
</dbReference>